<dbReference type="SUPFAM" id="SSF46785">
    <property type="entry name" value="Winged helix' DNA-binding domain"/>
    <property type="match status" value="1"/>
</dbReference>
<dbReference type="InterPro" id="IPR015421">
    <property type="entry name" value="PyrdxlP-dep_Trfase_major"/>
</dbReference>
<dbReference type="InterPro" id="IPR004839">
    <property type="entry name" value="Aminotransferase_I/II_large"/>
</dbReference>
<dbReference type="Gene3D" id="3.40.640.10">
    <property type="entry name" value="Type I PLP-dependent aspartate aminotransferase-like (Major domain)"/>
    <property type="match status" value="1"/>
</dbReference>
<dbReference type="InterPro" id="IPR015424">
    <property type="entry name" value="PyrdxlP-dep_Trfase"/>
</dbReference>
<evidence type="ECO:0000256" key="4">
    <source>
        <dbReference type="ARBA" id="ARBA00023125"/>
    </source>
</evidence>
<dbReference type="RefSeq" id="WP_104518378.1">
    <property type="nucleotide sequence ID" value="NZ_NHRY01000076.1"/>
</dbReference>
<keyword evidence="3" id="KW-0805">Transcription regulation</keyword>
<dbReference type="CDD" id="cd07377">
    <property type="entry name" value="WHTH_GntR"/>
    <property type="match status" value="1"/>
</dbReference>
<dbReference type="EMBL" id="NHRY01000076">
    <property type="protein sequence ID" value="PPQ35192.1"/>
    <property type="molecule type" value="Genomic_DNA"/>
</dbReference>
<dbReference type="OrthoDB" id="9802328at2"/>
<keyword evidence="4" id="KW-0238">DNA-binding</keyword>
<dbReference type="Proteomes" id="UP000239724">
    <property type="component" value="Unassembled WGS sequence"/>
</dbReference>
<dbReference type="AlphaFoldDB" id="A0A2S6NJX6"/>
<keyword evidence="9" id="KW-1185">Reference proteome</keyword>
<name>A0A2S6NJX6_RHOGL</name>
<organism evidence="8 9">
    <name type="scientific">Rhodopila globiformis</name>
    <name type="common">Rhodopseudomonas globiformis</name>
    <dbReference type="NCBI Taxonomy" id="1071"/>
    <lineage>
        <taxon>Bacteria</taxon>
        <taxon>Pseudomonadati</taxon>
        <taxon>Pseudomonadota</taxon>
        <taxon>Alphaproteobacteria</taxon>
        <taxon>Acetobacterales</taxon>
        <taxon>Acetobacteraceae</taxon>
        <taxon>Rhodopila</taxon>
    </lineage>
</organism>
<dbReference type="GO" id="GO:0030170">
    <property type="term" value="F:pyridoxal phosphate binding"/>
    <property type="evidence" value="ECO:0007669"/>
    <property type="project" value="InterPro"/>
</dbReference>
<evidence type="ECO:0000256" key="3">
    <source>
        <dbReference type="ARBA" id="ARBA00023015"/>
    </source>
</evidence>
<evidence type="ECO:0000256" key="6">
    <source>
        <dbReference type="SAM" id="MobiDB-lite"/>
    </source>
</evidence>
<protein>
    <recommendedName>
        <fullName evidence="7">HTH gntR-type domain-containing protein</fullName>
    </recommendedName>
</protein>
<dbReference type="GO" id="GO:0003700">
    <property type="term" value="F:DNA-binding transcription factor activity"/>
    <property type="evidence" value="ECO:0007669"/>
    <property type="project" value="InterPro"/>
</dbReference>
<evidence type="ECO:0000256" key="5">
    <source>
        <dbReference type="ARBA" id="ARBA00023163"/>
    </source>
</evidence>
<dbReference type="PANTHER" id="PTHR46577">
    <property type="entry name" value="HTH-TYPE TRANSCRIPTIONAL REGULATORY PROTEIN GABR"/>
    <property type="match status" value="1"/>
</dbReference>
<feature type="domain" description="HTH gntR-type" evidence="7">
    <location>
        <begin position="11"/>
        <end position="79"/>
    </location>
</feature>
<dbReference type="InterPro" id="IPR036388">
    <property type="entry name" value="WH-like_DNA-bd_sf"/>
</dbReference>
<dbReference type="InterPro" id="IPR051446">
    <property type="entry name" value="HTH_trans_reg/aminotransferase"/>
</dbReference>
<comment type="caution">
    <text evidence="8">The sequence shown here is derived from an EMBL/GenBank/DDBJ whole genome shotgun (WGS) entry which is preliminary data.</text>
</comment>
<feature type="region of interest" description="Disordered" evidence="6">
    <location>
        <begin position="454"/>
        <end position="474"/>
    </location>
</feature>
<evidence type="ECO:0000256" key="2">
    <source>
        <dbReference type="ARBA" id="ARBA00022898"/>
    </source>
</evidence>
<dbReference type="Gene3D" id="1.10.10.10">
    <property type="entry name" value="Winged helix-like DNA-binding domain superfamily/Winged helix DNA-binding domain"/>
    <property type="match status" value="1"/>
</dbReference>
<dbReference type="PROSITE" id="PS50949">
    <property type="entry name" value="HTH_GNTR"/>
    <property type="match status" value="1"/>
</dbReference>
<proteinExistence type="inferred from homology"/>
<dbReference type="Pfam" id="PF00155">
    <property type="entry name" value="Aminotran_1_2"/>
    <property type="match status" value="1"/>
</dbReference>
<keyword evidence="5" id="KW-0804">Transcription</keyword>
<evidence type="ECO:0000256" key="1">
    <source>
        <dbReference type="ARBA" id="ARBA00005384"/>
    </source>
</evidence>
<dbReference type="GO" id="GO:0003677">
    <property type="term" value="F:DNA binding"/>
    <property type="evidence" value="ECO:0007669"/>
    <property type="project" value="UniProtKB-KW"/>
</dbReference>
<feature type="compositionally biased region" description="Basic and acidic residues" evidence="6">
    <location>
        <begin position="458"/>
        <end position="467"/>
    </location>
</feature>
<sequence length="474" mass="49690">MIIPVRLLRDRPLQQQLYEQVRALILSSRLPAGMRMPSTRMLAGQCAVSRITVLLVYERLIAEGYLRTVPAKGTFVHGLGTDGQAAAPDDAAHPAGAAEAPVGRSDGRLFPAARWRALVRGALDHLDRLADGADRGEPVLRRAIARWLSNARGMAVEAEQVVLAHGRRHALHIAAHLLLRPGSRAVVETPGDADAALLLAGTGATLVAVPVDADGLRTGQLPAGPVALALLTPEHQQPLGAVMSLDRRQALLAWATTAGAVVVADECAAELRYQEADVPPLMQLDRDGVVIQVGDFAASLGPAVTLGYLVVPPRLASVAHEASRVMGPYEGRLEAAALAGLLDSGFYARHLHQVRQIYLRRRDALVRALRRQFGEDTGIAGLAAGLHLAWTPPSALGGADAVAAAARRTGLDAGCVEDRVVLLGFGAGSERQLEASVEAMAGILAAPGTQVCGGLAAPDRRPGDRPPADGGMMS</sequence>
<evidence type="ECO:0000259" key="7">
    <source>
        <dbReference type="PROSITE" id="PS50949"/>
    </source>
</evidence>
<dbReference type="SMART" id="SM00345">
    <property type="entry name" value="HTH_GNTR"/>
    <property type="match status" value="1"/>
</dbReference>
<accession>A0A2S6NJX6</accession>
<dbReference type="CDD" id="cd00609">
    <property type="entry name" value="AAT_like"/>
    <property type="match status" value="1"/>
</dbReference>
<dbReference type="Pfam" id="PF00392">
    <property type="entry name" value="GntR"/>
    <property type="match status" value="1"/>
</dbReference>
<keyword evidence="2" id="KW-0663">Pyridoxal phosphate</keyword>
<reference evidence="8 9" key="1">
    <citation type="journal article" date="2018" name="Arch. Microbiol.">
        <title>New insights into the metabolic potential of the phototrophic purple bacterium Rhodopila globiformis DSM 161(T) from its draft genome sequence and evidence for a vanadium-dependent nitrogenase.</title>
        <authorList>
            <person name="Imhoff J.F."/>
            <person name="Rahn T."/>
            <person name="Kunzel S."/>
            <person name="Neulinger S.C."/>
        </authorList>
    </citation>
    <scope>NUCLEOTIDE SEQUENCE [LARGE SCALE GENOMIC DNA]</scope>
    <source>
        <strain evidence="8 9">DSM 161</strain>
    </source>
</reference>
<comment type="similarity">
    <text evidence="1">In the C-terminal section; belongs to the class-I pyridoxal-phosphate-dependent aminotransferase family.</text>
</comment>
<dbReference type="InterPro" id="IPR036390">
    <property type="entry name" value="WH_DNA-bd_sf"/>
</dbReference>
<evidence type="ECO:0000313" key="9">
    <source>
        <dbReference type="Proteomes" id="UP000239724"/>
    </source>
</evidence>
<gene>
    <name evidence="8" type="ORF">CCS01_08270</name>
</gene>
<dbReference type="SUPFAM" id="SSF53383">
    <property type="entry name" value="PLP-dependent transferases"/>
    <property type="match status" value="1"/>
</dbReference>
<dbReference type="PANTHER" id="PTHR46577:SF1">
    <property type="entry name" value="HTH-TYPE TRANSCRIPTIONAL REGULATORY PROTEIN GABR"/>
    <property type="match status" value="1"/>
</dbReference>
<dbReference type="InterPro" id="IPR000524">
    <property type="entry name" value="Tscrpt_reg_HTH_GntR"/>
</dbReference>
<evidence type="ECO:0000313" key="8">
    <source>
        <dbReference type="EMBL" id="PPQ35192.1"/>
    </source>
</evidence>